<feature type="non-terminal residue" evidence="1">
    <location>
        <position position="1"/>
    </location>
</feature>
<keyword evidence="2" id="KW-1185">Reference proteome</keyword>
<gene>
    <name evidence="1" type="ORF">E3U43_009317</name>
</gene>
<sequence length="467" mass="51871">VTRVSGSMDSLSSLRVSQRLFAHHGGGTEMGFYRLSMSIECATILTTPAGNMLPGASSSLSPGRKEQEEVDSDFEVLRKSAHGFAGSRDELNHKDHSQDKASRLKHRFMLKKTKPGLVSRDSSARLLEDVVIDKDNYDHLIQSSRYYYSVRVLPGQEPFNVWIGWVTSDFHQHDMTFDPDNVPTVTVTLGDDSGKVQESVKRCNCYMVCAGEATGLSQSRRSSGLEIGCLIDTAAGLLTFTSSGVEMATFYQVEASTKLFPAVFVKPTTSTMFQFEMGCIKNAMPLSAGLLRRERRNATPQCPPRFQVQQLRAVSWTRVPDHALNVTVDRPNECHGWRVQCSEPLQVMTLHVPDENRSDGIEGEVETACTDSPEIPLDILKNLTGGDADCRSMGSGSSSAYLLSYLCDCQLRHRVEAVVAFSDNFVGQLQENQRFRYNQVMQALNMSAALTARKTKEFRSPPQEQVE</sequence>
<name>A0ACD3QAG7_LARCR</name>
<evidence type="ECO:0000313" key="1">
    <source>
        <dbReference type="EMBL" id="TMS04160.1"/>
    </source>
</evidence>
<organism evidence="1 2">
    <name type="scientific">Larimichthys crocea</name>
    <name type="common">Large yellow croaker</name>
    <name type="synonym">Pseudosciaena crocea</name>
    <dbReference type="NCBI Taxonomy" id="215358"/>
    <lineage>
        <taxon>Eukaryota</taxon>
        <taxon>Metazoa</taxon>
        <taxon>Chordata</taxon>
        <taxon>Craniata</taxon>
        <taxon>Vertebrata</taxon>
        <taxon>Euteleostomi</taxon>
        <taxon>Actinopterygii</taxon>
        <taxon>Neopterygii</taxon>
        <taxon>Teleostei</taxon>
        <taxon>Neoteleostei</taxon>
        <taxon>Acanthomorphata</taxon>
        <taxon>Eupercaria</taxon>
        <taxon>Sciaenidae</taxon>
        <taxon>Larimichthys</taxon>
    </lineage>
</organism>
<accession>A0ACD3QAG7</accession>
<dbReference type="Proteomes" id="UP000793456">
    <property type="component" value="Chromosome XXI"/>
</dbReference>
<protein>
    <submittedName>
        <fullName evidence="1">Uncharacterized protein</fullName>
    </submittedName>
</protein>
<evidence type="ECO:0000313" key="2">
    <source>
        <dbReference type="Proteomes" id="UP000793456"/>
    </source>
</evidence>
<proteinExistence type="predicted"/>
<dbReference type="EMBL" id="CM011694">
    <property type="protein sequence ID" value="TMS04160.1"/>
    <property type="molecule type" value="Genomic_DNA"/>
</dbReference>
<comment type="caution">
    <text evidence="1">The sequence shown here is derived from an EMBL/GenBank/DDBJ whole genome shotgun (WGS) entry which is preliminary data.</text>
</comment>
<reference evidence="1" key="1">
    <citation type="submission" date="2018-11" db="EMBL/GenBank/DDBJ databases">
        <title>The sequence and de novo assembly of Larimichthys crocea genome using PacBio and Hi-C technologies.</title>
        <authorList>
            <person name="Xu P."/>
            <person name="Chen B."/>
            <person name="Zhou Z."/>
            <person name="Ke Q."/>
            <person name="Wu Y."/>
            <person name="Bai H."/>
            <person name="Pu F."/>
        </authorList>
    </citation>
    <scope>NUCLEOTIDE SEQUENCE</scope>
    <source>
        <tissue evidence="1">Muscle</tissue>
    </source>
</reference>